<evidence type="ECO:0000256" key="3">
    <source>
        <dbReference type="ARBA" id="ARBA00022801"/>
    </source>
</evidence>
<comment type="similarity">
    <text evidence="1 5">Belongs to the peptidase S8 family.</text>
</comment>
<evidence type="ECO:0000256" key="5">
    <source>
        <dbReference type="PROSITE-ProRule" id="PRU01240"/>
    </source>
</evidence>
<keyword evidence="11" id="KW-1185">Reference proteome</keyword>
<feature type="active site" description="Charge relay system" evidence="5">
    <location>
        <position position="262"/>
    </location>
</feature>
<feature type="chain" id="PRO_5046668037" evidence="8">
    <location>
        <begin position="19"/>
        <end position="418"/>
    </location>
</feature>
<keyword evidence="7" id="KW-0472">Membrane</keyword>
<keyword evidence="8" id="KW-0732">Signal</keyword>
<keyword evidence="7" id="KW-0812">Transmembrane</keyword>
<reference evidence="10 11" key="1">
    <citation type="submission" date="2023-09" db="EMBL/GenBank/DDBJ databases">
        <title>Microbacterium fusihabitans sp. nov., Microbacterium phycihabitans sp. nov., and Microbacterium cervinum sp. nov., isolated from dried seaweeds of beach.</title>
        <authorList>
            <person name="Lee S.D."/>
        </authorList>
    </citation>
    <scope>NUCLEOTIDE SEQUENCE [LARGE SCALE GENOMIC DNA]</scope>
    <source>
        <strain evidence="10 11">KSW2-21</strain>
    </source>
</reference>
<evidence type="ECO:0000259" key="9">
    <source>
        <dbReference type="Pfam" id="PF00082"/>
    </source>
</evidence>
<dbReference type="Gene3D" id="3.40.50.200">
    <property type="entry name" value="Peptidase S8/S53 domain"/>
    <property type="match status" value="1"/>
</dbReference>
<dbReference type="InterPro" id="IPR015500">
    <property type="entry name" value="Peptidase_S8_subtilisin-rel"/>
</dbReference>
<dbReference type="PROSITE" id="PS51892">
    <property type="entry name" value="SUBTILASE"/>
    <property type="match status" value="1"/>
</dbReference>
<gene>
    <name evidence="10" type="ORF">RWH43_04080</name>
</gene>
<comment type="caution">
    <text evidence="10">The sequence shown here is derived from an EMBL/GenBank/DDBJ whole genome shotgun (WGS) entry which is preliminary data.</text>
</comment>
<organism evidence="10 11">
    <name type="scientific">Microbacterium algihabitans</name>
    <dbReference type="NCBI Taxonomy" id="3075992"/>
    <lineage>
        <taxon>Bacteria</taxon>
        <taxon>Bacillati</taxon>
        <taxon>Actinomycetota</taxon>
        <taxon>Actinomycetes</taxon>
        <taxon>Micrococcales</taxon>
        <taxon>Microbacteriaceae</taxon>
        <taxon>Microbacterium</taxon>
    </lineage>
</organism>
<evidence type="ECO:0000256" key="8">
    <source>
        <dbReference type="SAM" id="SignalP"/>
    </source>
</evidence>
<dbReference type="SUPFAM" id="SSF52743">
    <property type="entry name" value="Subtilisin-like"/>
    <property type="match status" value="1"/>
</dbReference>
<accession>A0ABU3RSR2</accession>
<evidence type="ECO:0000256" key="1">
    <source>
        <dbReference type="ARBA" id="ARBA00011073"/>
    </source>
</evidence>
<feature type="active site" description="Charge relay system" evidence="5">
    <location>
        <position position="92"/>
    </location>
</feature>
<dbReference type="PRINTS" id="PR00723">
    <property type="entry name" value="SUBTILISIN"/>
</dbReference>
<feature type="active site" description="Charge relay system" evidence="5">
    <location>
        <position position="52"/>
    </location>
</feature>
<dbReference type="PANTHER" id="PTHR43399">
    <property type="entry name" value="SUBTILISIN-RELATED"/>
    <property type="match status" value="1"/>
</dbReference>
<keyword evidence="7" id="KW-1133">Transmembrane helix</keyword>
<evidence type="ECO:0000256" key="6">
    <source>
        <dbReference type="SAM" id="MobiDB-lite"/>
    </source>
</evidence>
<feature type="domain" description="Peptidase S8/S53" evidence="9">
    <location>
        <begin position="43"/>
        <end position="312"/>
    </location>
</feature>
<feature type="region of interest" description="Disordered" evidence="6">
    <location>
        <begin position="354"/>
        <end position="375"/>
    </location>
</feature>
<dbReference type="EMBL" id="JAWDIU010000001">
    <property type="protein sequence ID" value="MDU0325929.1"/>
    <property type="molecule type" value="Genomic_DNA"/>
</dbReference>
<evidence type="ECO:0000256" key="7">
    <source>
        <dbReference type="SAM" id="Phobius"/>
    </source>
</evidence>
<evidence type="ECO:0000256" key="2">
    <source>
        <dbReference type="ARBA" id="ARBA00022670"/>
    </source>
</evidence>
<keyword evidence="3 5" id="KW-0378">Hydrolase</keyword>
<dbReference type="RefSeq" id="WP_316000726.1">
    <property type="nucleotide sequence ID" value="NZ_JAWDIU010000001.1"/>
</dbReference>
<dbReference type="InterPro" id="IPR036852">
    <property type="entry name" value="Peptidase_S8/S53_dom_sf"/>
</dbReference>
<protein>
    <submittedName>
        <fullName evidence="10">S8 family serine peptidase</fullName>
    </submittedName>
</protein>
<name>A0ABU3RSR2_9MICO</name>
<evidence type="ECO:0000313" key="10">
    <source>
        <dbReference type="EMBL" id="MDU0325929.1"/>
    </source>
</evidence>
<dbReference type="InterPro" id="IPR000209">
    <property type="entry name" value="Peptidase_S8/S53_dom"/>
</dbReference>
<dbReference type="InterPro" id="IPR051048">
    <property type="entry name" value="Peptidase_S8/S53_subtilisin"/>
</dbReference>
<proteinExistence type="inferred from homology"/>
<feature type="signal peptide" evidence="8">
    <location>
        <begin position="1"/>
        <end position="18"/>
    </location>
</feature>
<dbReference type="Pfam" id="PF00082">
    <property type="entry name" value="Peptidase_S8"/>
    <property type="match status" value="1"/>
</dbReference>
<keyword evidence="4 5" id="KW-0720">Serine protease</keyword>
<dbReference type="Proteomes" id="UP001256673">
    <property type="component" value="Unassembled WGS sequence"/>
</dbReference>
<dbReference type="PANTHER" id="PTHR43399:SF4">
    <property type="entry name" value="CELL WALL-ASSOCIATED PROTEASE"/>
    <property type="match status" value="1"/>
</dbReference>
<evidence type="ECO:0000313" key="11">
    <source>
        <dbReference type="Proteomes" id="UP001256673"/>
    </source>
</evidence>
<sequence>MLVAGALALGGAVPAATAAAGGEYDWWYEAYQVQTAHDAGITGAGVKVAVIDGQIDPSLPVFEGRNLTVSEAQPCKNGAASATESANESSVHGSTITAMIIGNGAGPSGVRGIAPDAAVTFYGYGSSAEKKELCESPEAGLRDFGFAVKTAVDDGAKIITTSVSMSASPSDATAIAYAVAKGAIVLVATPNADSSSLASNDLSTMNGVVAVSAIDSSGALQPGDGASPFGVAHADIVAAGVDLPTVGVSGDWNRSGVTTGSSFSAPVVGGMLALAAQKWPEATGNQLVQAMIATTNGTQHDPTRTEDGYGYGAAWLPTMLSIDPTGYPDQTPLMNKPAGFPTTEQIDRAVAAGGFTPDEQPRSVDQYADAEPTSTGSDLGALVMWAAIGIGALIVAAVVVIVLIVVTQRRKAGKGNRS</sequence>
<keyword evidence="2 5" id="KW-0645">Protease</keyword>
<feature type="transmembrane region" description="Helical" evidence="7">
    <location>
        <begin position="382"/>
        <end position="407"/>
    </location>
</feature>
<evidence type="ECO:0000256" key="4">
    <source>
        <dbReference type="ARBA" id="ARBA00022825"/>
    </source>
</evidence>